<evidence type="ECO:0000313" key="12">
    <source>
        <dbReference type="Proteomes" id="UP000241639"/>
    </source>
</evidence>
<dbReference type="GO" id="GO:0003924">
    <property type="term" value="F:GTPase activity"/>
    <property type="evidence" value="ECO:0007669"/>
    <property type="project" value="UniProtKB-UniRule"/>
</dbReference>
<evidence type="ECO:0000256" key="3">
    <source>
        <dbReference type="ARBA" id="ARBA00022741"/>
    </source>
</evidence>
<feature type="binding site" evidence="8">
    <location>
        <position position="232"/>
    </location>
    <ligand>
        <name>Mg(2+)</name>
        <dbReference type="ChEBI" id="CHEBI:18420"/>
    </ligand>
</feature>
<dbReference type="PANTHER" id="PTHR10229">
    <property type="entry name" value="GTP-BINDING PROTEIN HFLX"/>
    <property type="match status" value="1"/>
</dbReference>
<dbReference type="Proteomes" id="UP000241639">
    <property type="component" value="Unassembled WGS sequence"/>
</dbReference>
<dbReference type="Pfam" id="PF01926">
    <property type="entry name" value="MMR_HSR1"/>
    <property type="match status" value="1"/>
</dbReference>
<evidence type="ECO:0000313" key="11">
    <source>
        <dbReference type="EMBL" id="PTM58888.1"/>
    </source>
</evidence>
<dbReference type="InterPro" id="IPR027417">
    <property type="entry name" value="P-loop_NTPase"/>
</dbReference>
<dbReference type="RefSeq" id="WP_281261217.1">
    <property type="nucleotide sequence ID" value="NZ_PZZP01000001.1"/>
</dbReference>
<feature type="binding site" evidence="7">
    <location>
        <begin position="318"/>
        <end position="321"/>
    </location>
    <ligand>
        <name>GTP</name>
        <dbReference type="ChEBI" id="CHEBI:37565"/>
    </ligand>
</feature>
<evidence type="ECO:0000256" key="1">
    <source>
        <dbReference type="ARBA" id="ARBA00022490"/>
    </source>
</evidence>
<evidence type="ECO:0000256" key="6">
    <source>
        <dbReference type="HAMAP-Rule" id="MF_00900"/>
    </source>
</evidence>
<dbReference type="InterPro" id="IPR030394">
    <property type="entry name" value="G_HFLX_dom"/>
</dbReference>
<dbReference type="Gene3D" id="3.40.50.300">
    <property type="entry name" value="P-loop containing nucleotide triphosphate hydrolases"/>
    <property type="match status" value="1"/>
</dbReference>
<comment type="cofactor">
    <cofactor evidence="8">
        <name>Mg(2+)</name>
        <dbReference type="ChEBI" id="CHEBI:18420"/>
    </cofactor>
</comment>
<evidence type="ECO:0000259" key="10">
    <source>
        <dbReference type="PROSITE" id="PS51705"/>
    </source>
</evidence>
<dbReference type="InterPro" id="IPR016496">
    <property type="entry name" value="GTPase_HflX"/>
</dbReference>
<reference evidence="11 12" key="1">
    <citation type="submission" date="2018-04" db="EMBL/GenBank/DDBJ databases">
        <title>Genomic Encyclopedia of Archaeal and Bacterial Type Strains, Phase II (KMG-II): from individual species to whole genera.</title>
        <authorList>
            <person name="Goeker M."/>
        </authorList>
    </citation>
    <scope>NUCLEOTIDE SEQUENCE [LARGE SCALE GENOMIC DNA]</scope>
    <source>
        <strain evidence="11 12">DSM 45169</strain>
    </source>
</reference>
<dbReference type="CDD" id="cd01878">
    <property type="entry name" value="HflX"/>
    <property type="match status" value="1"/>
</dbReference>
<keyword evidence="5 6" id="KW-0342">GTP-binding</keyword>
<dbReference type="Pfam" id="PF16360">
    <property type="entry name" value="GTP-bdg_M"/>
    <property type="match status" value="1"/>
</dbReference>
<keyword evidence="3 6" id="KW-0547">Nucleotide-binding</keyword>
<dbReference type="SUPFAM" id="SSF52540">
    <property type="entry name" value="P-loop containing nucleoside triphosphate hydrolases"/>
    <property type="match status" value="1"/>
</dbReference>
<organism evidence="11 12">
    <name type="scientific">Desmospora activa DSM 45169</name>
    <dbReference type="NCBI Taxonomy" id="1121389"/>
    <lineage>
        <taxon>Bacteria</taxon>
        <taxon>Bacillati</taxon>
        <taxon>Bacillota</taxon>
        <taxon>Bacilli</taxon>
        <taxon>Bacillales</taxon>
        <taxon>Thermoactinomycetaceae</taxon>
        <taxon>Desmospora</taxon>
    </lineage>
</organism>
<protein>
    <recommendedName>
        <fullName evidence="6">GTPase HflX</fullName>
    </recommendedName>
    <alternativeName>
        <fullName evidence="6">GTP-binding protein HflX</fullName>
    </alternativeName>
</protein>
<name>A0A2T4ZAG4_9BACL</name>
<feature type="binding site" evidence="7">
    <location>
        <begin position="205"/>
        <end position="212"/>
    </location>
    <ligand>
        <name>GTP</name>
        <dbReference type="ChEBI" id="CHEBI:37565"/>
    </ligand>
</feature>
<dbReference type="HAMAP" id="MF_00900">
    <property type="entry name" value="GTPase_HflX"/>
    <property type="match status" value="1"/>
</dbReference>
<evidence type="ECO:0000256" key="8">
    <source>
        <dbReference type="PIRSR" id="PIRSR006809-2"/>
    </source>
</evidence>
<dbReference type="GO" id="GO:0043022">
    <property type="term" value="F:ribosome binding"/>
    <property type="evidence" value="ECO:0007669"/>
    <property type="project" value="TreeGrafter"/>
</dbReference>
<comment type="function">
    <text evidence="6">GTPase that associates with the 50S ribosomal subunit and may have a role during protein synthesis or ribosome biogenesis.</text>
</comment>
<keyword evidence="2 8" id="KW-0479">Metal-binding</keyword>
<feature type="binding site" evidence="8">
    <location>
        <position position="212"/>
    </location>
    <ligand>
        <name>Mg(2+)</name>
        <dbReference type="ChEBI" id="CHEBI:18420"/>
    </ligand>
</feature>
<feature type="binding site" evidence="7">
    <location>
        <begin position="230"/>
        <end position="234"/>
    </location>
    <ligand>
        <name>GTP</name>
        <dbReference type="ChEBI" id="CHEBI:37565"/>
    </ligand>
</feature>
<dbReference type="Gene3D" id="6.10.250.2860">
    <property type="match status" value="1"/>
</dbReference>
<dbReference type="GO" id="GO:0005737">
    <property type="term" value="C:cytoplasm"/>
    <property type="evidence" value="ECO:0007669"/>
    <property type="project" value="UniProtKB-SubCell"/>
</dbReference>
<feature type="binding site" evidence="7">
    <location>
        <begin position="252"/>
        <end position="255"/>
    </location>
    <ligand>
        <name>GTP</name>
        <dbReference type="ChEBI" id="CHEBI:37565"/>
    </ligand>
</feature>
<dbReference type="EMBL" id="PZZP01000001">
    <property type="protein sequence ID" value="PTM58888.1"/>
    <property type="molecule type" value="Genomic_DNA"/>
</dbReference>
<comment type="caution">
    <text evidence="11">The sequence shown here is derived from an EMBL/GenBank/DDBJ whole genome shotgun (WGS) entry which is preliminary data.</text>
</comment>
<keyword evidence="1 6" id="KW-0963">Cytoplasm</keyword>
<dbReference type="PROSITE" id="PS51705">
    <property type="entry name" value="G_HFLX"/>
    <property type="match status" value="1"/>
</dbReference>
<keyword evidence="12" id="KW-1185">Reference proteome</keyword>
<feature type="coiled-coil region" evidence="9">
    <location>
        <begin position="158"/>
        <end position="192"/>
    </location>
</feature>
<evidence type="ECO:0000256" key="2">
    <source>
        <dbReference type="ARBA" id="ARBA00022723"/>
    </source>
</evidence>
<accession>A0A2T4ZAG4</accession>
<dbReference type="InterPro" id="IPR032305">
    <property type="entry name" value="GTP-bd_M"/>
</dbReference>
<dbReference type="InterPro" id="IPR042108">
    <property type="entry name" value="GTPase_HflX_N_sf"/>
</dbReference>
<evidence type="ECO:0000256" key="4">
    <source>
        <dbReference type="ARBA" id="ARBA00022842"/>
    </source>
</evidence>
<dbReference type="GO" id="GO:0046872">
    <property type="term" value="F:metal ion binding"/>
    <property type="evidence" value="ECO:0007669"/>
    <property type="project" value="UniProtKB-KW"/>
</dbReference>
<dbReference type="AlphaFoldDB" id="A0A2T4ZAG4"/>
<feature type="domain" description="Hflx-type G" evidence="10">
    <location>
        <begin position="199"/>
        <end position="360"/>
    </location>
</feature>
<dbReference type="Pfam" id="PF13167">
    <property type="entry name" value="GTP-bdg_N"/>
    <property type="match status" value="1"/>
</dbReference>
<dbReference type="FunFam" id="3.40.50.11060:FF:000001">
    <property type="entry name" value="GTPase HflX"/>
    <property type="match status" value="1"/>
</dbReference>
<dbReference type="PRINTS" id="PR00326">
    <property type="entry name" value="GTP1OBG"/>
</dbReference>
<evidence type="ECO:0000256" key="7">
    <source>
        <dbReference type="PIRSR" id="PIRSR006809-1"/>
    </source>
</evidence>
<evidence type="ECO:0000256" key="5">
    <source>
        <dbReference type="ARBA" id="ARBA00023134"/>
    </source>
</evidence>
<dbReference type="InterPro" id="IPR025121">
    <property type="entry name" value="GTPase_HflX_N"/>
</dbReference>
<dbReference type="PANTHER" id="PTHR10229:SF0">
    <property type="entry name" value="GTP-BINDING PROTEIN 6-RELATED"/>
    <property type="match status" value="1"/>
</dbReference>
<keyword evidence="9" id="KW-0175">Coiled coil</keyword>
<keyword evidence="4 8" id="KW-0460">Magnesium</keyword>
<comment type="subcellular location">
    <subcellularLocation>
        <location evidence="6">Cytoplasm</location>
    </subcellularLocation>
    <text evidence="6">May associate with membranes.</text>
</comment>
<dbReference type="Gene3D" id="3.40.50.11060">
    <property type="entry name" value="GTPase HflX, N-terminal domain"/>
    <property type="match status" value="1"/>
</dbReference>
<dbReference type="NCBIfam" id="TIGR03156">
    <property type="entry name" value="GTP_HflX"/>
    <property type="match status" value="1"/>
</dbReference>
<dbReference type="GO" id="GO:0005525">
    <property type="term" value="F:GTP binding"/>
    <property type="evidence" value="ECO:0007669"/>
    <property type="project" value="UniProtKB-UniRule"/>
</dbReference>
<evidence type="ECO:0000256" key="9">
    <source>
        <dbReference type="SAM" id="Coils"/>
    </source>
</evidence>
<comment type="subunit">
    <text evidence="6">Monomer. Associates with the 50S ribosomal subunit.</text>
</comment>
<sequence length="424" mass="47893">MDEQRERAILVGCGTKSGMSAEQLHASLEELARLADTAQAQEVDRIIQWRERLDPAWLIGRGKVEELIRTVEEKEADVVIFDQELSPSQLAHLEQRIPCKVLDRTQLILDIFAMRAKSKEGVLQVELAQLEYLLPRLTGKGKELSRLGGGIGTRGPGEKKLETDRRHIRRRIRDLKAELERVRQHRQLHQVRRRKMEVVQVALVGYTNAGKSTLLNQLTGAGVTAEDQLFATLDPTSRFCELPSGERVLLTDTVGFIRQLPHHLVAAFRSTLEQVQEADLLLHVVDKSHPEAPQQMRAVEEVLTQLDASHIPTLTVFNKDDQAEGELLTATGESIAITAFRQADLERLKQSIDQTLHRVQVRGSAEIPVSRGELISHLYQAAHVTHSEVNGLTMKVDFHLSRRRYERMSPEVKAFVSDVMQLET</sequence>
<comment type="similarity">
    <text evidence="6">Belongs to the TRAFAC class OBG-HflX-like GTPase superfamily. HflX GTPase family.</text>
</comment>
<dbReference type="InterPro" id="IPR006073">
    <property type="entry name" value="GTP-bd"/>
</dbReference>
<proteinExistence type="inferred from homology"/>
<gene>
    <name evidence="6" type="primary">hflX</name>
    <name evidence="11" type="ORF">C8J48_1487</name>
</gene>
<dbReference type="PIRSF" id="PIRSF006809">
    <property type="entry name" value="GTP-binding_hflX_prd"/>
    <property type="match status" value="1"/>
</dbReference>